<feature type="domain" description="Thiamine phosphate synthase/TenI" evidence="1">
    <location>
        <begin position="110"/>
        <end position="191"/>
    </location>
</feature>
<dbReference type="AlphaFoldDB" id="A0A381ZA19"/>
<organism evidence="2">
    <name type="scientific">marine metagenome</name>
    <dbReference type="NCBI Taxonomy" id="408172"/>
    <lineage>
        <taxon>unclassified sequences</taxon>
        <taxon>metagenomes</taxon>
        <taxon>ecological metagenomes</taxon>
    </lineage>
</organism>
<dbReference type="CDD" id="cd00564">
    <property type="entry name" value="TMP_TenI"/>
    <property type="match status" value="1"/>
</dbReference>
<dbReference type="Gene3D" id="3.20.20.70">
    <property type="entry name" value="Aldolase class I"/>
    <property type="match status" value="1"/>
</dbReference>
<dbReference type="SUPFAM" id="SSF51391">
    <property type="entry name" value="Thiamin phosphate synthase"/>
    <property type="match status" value="1"/>
</dbReference>
<accession>A0A381ZA19</accession>
<dbReference type="EMBL" id="UINC01020512">
    <property type="protein sequence ID" value="SVA86070.1"/>
    <property type="molecule type" value="Genomic_DNA"/>
</dbReference>
<dbReference type="Pfam" id="PF02581">
    <property type="entry name" value="TMP-TENI"/>
    <property type="match status" value="1"/>
</dbReference>
<dbReference type="InterPro" id="IPR013785">
    <property type="entry name" value="Aldolase_TIM"/>
</dbReference>
<dbReference type="InterPro" id="IPR022998">
    <property type="entry name" value="ThiamineP_synth_TenI"/>
</dbReference>
<gene>
    <name evidence="2" type="ORF">METZ01_LOCUS138924</name>
</gene>
<name>A0A381ZA19_9ZZZZ</name>
<proteinExistence type="predicted"/>
<dbReference type="InterPro" id="IPR036206">
    <property type="entry name" value="ThiamineP_synth_sf"/>
</dbReference>
<evidence type="ECO:0000313" key="2">
    <source>
        <dbReference type="EMBL" id="SVA86070.1"/>
    </source>
</evidence>
<reference evidence="2" key="1">
    <citation type="submission" date="2018-05" db="EMBL/GenBank/DDBJ databases">
        <authorList>
            <person name="Lanie J.A."/>
            <person name="Ng W.-L."/>
            <person name="Kazmierczak K.M."/>
            <person name="Andrzejewski T.M."/>
            <person name="Davidsen T.M."/>
            <person name="Wayne K.J."/>
            <person name="Tettelin H."/>
            <person name="Glass J.I."/>
            <person name="Rusch D."/>
            <person name="Podicherti R."/>
            <person name="Tsui H.-C.T."/>
            <person name="Winkler M.E."/>
        </authorList>
    </citation>
    <scope>NUCLEOTIDE SEQUENCE</scope>
</reference>
<evidence type="ECO:0000259" key="1">
    <source>
        <dbReference type="Pfam" id="PF02581"/>
    </source>
</evidence>
<dbReference type="GO" id="GO:0009228">
    <property type="term" value="P:thiamine biosynthetic process"/>
    <property type="evidence" value="ECO:0007669"/>
    <property type="project" value="UniProtKB-KW"/>
</dbReference>
<sequence>MHEASPDFIICRNKNLNKNELDNLVTEIQDTLRRMGNFSVRLILNTNGNTIDYINEGPYEGFCPYGGGIHGFHLTSTDLFNIKKEDLALLKKSHYLYVDHNRDKGNSDVKCIFGASCHNEEELKRASELGVDYCLLSPIKSKYEGIPPLGWKKFKSLSEKTNIPIFPLGGLNFTDVKTAEKNNAAGIAGISLFNQSS</sequence>
<protein>
    <recommendedName>
        <fullName evidence="1">Thiamine phosphate synthase/TenI domain-containing protein</fullName>
    </recommendedName>
</protein>